<dbReference type="InterPro" id="IPR023091">
    <property type="entry name" value="MetalPrtase_cat_dom_sf_prd"/>
</dbReference>
<gene>
    <name evidence="7 8" type="primary">ybeY</name>
    <name evidence="8" type="ORF">GCM10023337_12040</name>
</gene>
<sequence length="159" mass="18218">MVDIELNLQFQTPHPELTEPLLYQWVSTTVHEIAAIYQEANQAVPFQKIALTLRFCDETEGRALNQQFRHKDYATNVLTFEYGIDATGTLSSDIIICIPVLIQEAKEQKKPFLHHAAHLCIHGVLHALGYDHLDDEEAEEMESLEIDILHTMDIPNPYH</sequence>
<keyword evidence="4 7" id="KW-0255">Endonuclease</keyword>
<keyword evidence="7" id="KW-0698">rRNA processing</keyword>
<keyword evidence="7" id="KW-0690">Ribosome biogenesis</keyword>
<comment type="similarity">
    <text evidence="1 7">Belongs to the endoribonuclease YbeY family.</text>
</comment>
<keyword evidence="3 7" id="KW-0479">Metal-binding</keyword>
<keyword evidence="7" id="KW-0963">Cytoplasm</keyword>
<dbReference type="Gene3D" id="3.40.390.30">
    <property type="entry name" value="Metalloproteases ('zincins'), catalytic domain"/>
    <property type="match status" value="1"/>
</dbReference>
<dbReference type="InterPro" id="IPR002036">
    <property type="entry name" value="YbeY"/>
</dbReference>
<evidence type="ECO:0000256" key="5">
    <source>
        <dbReference type="ARBA" id="ARBA00022801"/>
    </source>
</evidence>
<comment type="cofactor">
    <cofactor evidence="7">
        <name>Zn(2+)</name>
        <dbReference type="ChEBI" id="CHEBI:29105"/>
    </cofactor>
    <text evidence="7">Binds 1 zinc ion.</text>
</comment>
<dbReference type="HAMAP" id="MF_00009">
    <property type="entry name" value="Endoribonucl_YbeY"/>
    <property type="match status" value="1"/>
</dbReference>
<feature type="binding site" evidence="7">
    <location>
        <position position="122"/>
    </location>
    <ligand>
        <name>Zn(2+)</name>
        <dbReference type="ChEBI" id="CHEBI:29105"/>
        <note>catalytic</note>
    </ligand>
</feature>
<name>A0ABP9M4W5_9BURK</name>
<dbReference type="PANTHER" id="PTHR46986:SF1">
    <property type="entry name" value="ENDORIBONUCLEASE YBEY, CHLOROPLASTIC"/>
    <property type="match status" value="1"/>
</dbReference>
<evidence type="ECO:0000256" key="4">
    <source>
        <dbReference type="ARBA" id="ARBA00022759"/>
    </source>
</evidence>
<reference evidence="9" key="1">
    <citation type="journal article" date="2019" name="Int. J. Syst. Evol. Microbiol.">
        <title>The Global Catalogue of Microorganisms (GCM) 10K type strain sequencing project: providing services to taxonomists for standard genome sequencing and annotation.</title>
        <authorList>
            <consortium name="The Broad Institute Genomics Platform"/>
            <consortium name="The Broad Institute Genome Sequencing Center for Infectious Disease"/>
            <person name="Wu L."/>
            <person name="Ma J."/>
        </authorList>
    </citation>
    <scope>NUCLEOTIDE SEQUENCE [LARGE SCALE GENOMIC DNA]</scope>
    <source>
        <strain evidence="9">JCM 18423</strain>
    </source>
</reference>
<dbReference type="EMBL" id="BAABKD010000009">
    <property type="protein sequence ID" value="GAA5089325.1"/>
    <property type="molecule type" value="Genomic_DNA"/>
</dbReference>
<comment type="caution">
    <text evidence="8">The sequence shown here is derived from an EMBL/GenBank/DDBJ whole genome shotgun (WGS) entry which is preliminary data.</text>
</comment>
<evidence type="ECO:0000256" key="1">
    <source>
        <dbReference type="ARBA" id="ARBA00010875"/>
    </source>
</evidence>
<proteinExistence type="inferred from homology"/>
<dbReference type="Pfam" id="PF02130">
    <property type="entry name" value="YbeY"/>
    <property type="match status" value="1"/>
</dbReference>
<keyword evidence="5 7" id="KW-0378">Hydrolase</keyword>
<dbReference type="NCBIfam" id="TIGR00043">
    <property type="entry name" value="rRNA maturation RNase YbeY"/>
    <property type="match status" value="1"/>
</dbReference>
<dbReference type="Proteomes" id="UP001500227">
    <property type="component" value="Unassembled WGS sequence"/>
</dbReference>
<protein>
    <recommendedName>
        <fullName evidence="7">Endoribonuclease YbeY</fullName>
        <ecNumber evidence="7">3.1.-.-</ecNumber>
    </recommendedName>
</protein>
<dbReference type="RefSeq" id="WP_345370387.1">
    <property type="nucleotide sequence ID" value="NZ_BAABKD010000009.1"/>
</dbReference>
<keyword evidence="2 7" id="KW-0540">Nuclease</keyword>
<evidence type="ECO:0000256" key="3">
    <source>
        <dbReference type="ARBA" id="ARBA00022723"/>
    </source>
</evidence>
<keyword evidence="6 7" id="KW-0862">Zinc</keyword>
<dbReference type="EC" id="3.1.-.-" evidence="7"/>
<evidence type="ECO:0000256" key="7">
    <source>
        <dbReference type="HAMAP-Rule" id="MF_00009"/>
    </source>
</evidence>
<comment type="function">
    <text evidence="7">Single strand-specific metallo-endoribonuclease involved in late-stage 70S ribosome quality control and in maturation of the 3' terminus of the 16S rRNA.</text>
</comment>
<accession>A0ABP9M4W5</accession>
<comment type="subcellular location">
    <subcellularLocation>
        <location evidence="7">Cytoplasm</location>
    </subcellularLocation>
</comment>
<dbReference type="SUPFAM" id="SSF55486">
    <property type="entry name" value="Metalloproteases ('zincins'), catalytic domain"/>
    <property type="match status" value="1"/>
</dbReference>
<evidence type="ECO:0000256" key="6">
    <source>
        <dbReference type="ARBA" id="ARBA00022833"/>
    </source>
</evidence>
<feature type="binding site" evidence="7">
    <location>
        <position position="126"/>
    </location>
    <ligand>
        <name>Zn(2+)</name>
        <dbReference type="ChEBI" id="CHEBI:29105"/>
        <note>catalytic</note>
    </ligand>
</feature>
<feature type="binding site" evidence="7">
    <location>
        <position position="132"/>
    </location>
    <ligand>
        <name>Zn(2+)</name>
        <dbReference type="ChEBI" id="CHEBI:29105"/>
        <note>catalytic</note>
    </ligand>
</feature>
<evidence type="ECO:0000313" key="9">
    <source>
        <dbReference type="Proteomes" id="UP001500227"/>
    </source>
</evidence>
<evidence type="ECO:0000313" key="8">
    <source>
        <dbReference type="EMBL" id="GAA5089325.1"/>
    </source>
</evidence>
<organism evidence="8 9">
    <name type="scientific">Paenalcaligenes hermetiae</name>
    <dbReference type="NCBI Taxonomy" id="1157987"/>
    <lineage>
        <taxon>Bacteria</taxon>
        <taxon>Pseudomonadati</taxon>
        <taxon>Pseudomonadota</taxon>
        <taxon>Betaproteobacteria</taxon>
        <taxon>Burkholderiales</taxon>
        <taxon>Alcaligenaceae</taxon>
        <taxon>Paenalcaligenes</taxon>
    </lineage>
</organism>
<dbReference type="PROSITE" id="PS01306">
    <property type="entry name" value="UPF0054"/>
    <property type="match status" value="1"/>
</dbReference>
<dbReference type="InterPro" id="IPR020549">
    <property type="entry name" value="YbeY_CS"/>
</dbReference>
<evidence type="ECO:0000256" key="2">
    <source>
        <dbReference type="ARBA" id="ARBA00022722"/>
    </source>
</evidence>
<dbReference type="PANTHER" id="PTHR46986">
    <property type="entry name" value="ENDORIBONUCLEASE YBEY, CHLOROPLASTIC"/>
    <property type="match status" value="1"/>
</dbReference>
<keyword evidence="9" id="KW-1185">Reference proteome</keyword>